<evidence type="ECO:0000313" key="1">
    <source>
        <dbReference type="EMBL" id="KAG0660323.1"/>
    </source>
</evidence>
<sequence length="191" mass="21414">MSNNLFQLLLKHTESDIDCNVFITADSKDDLPQTVSQLLNRNDPFAQVKENIKPNKLNVVFTDELTLLRALPHLTSLKEQRLVINVNIAHNDYSVVSTLKDLNIVTLISNDYNSAIKNINVANSVAFKSPTTVLHFVNYRNCNNNLQDIKENQLLSVSLIKNDRLQSEDDILSELSNFSLSPTSSEDASVA</sequence>
<dbReference type="AlphaFoldDB" id="A0A9P6W0A2"/>
<proteinExistence type="predicted"/>
<accession>A0A9P6W0A2</accession>
<protein>
    <submittedName>
        <fullName evidence="1">Uncharacterized protein</fullName>
    </submittedName>
</protein>
<gene>
    <name evidence="1" type="ORF">C6P45_001619</name>
</gene>
<feature type="non-terminal residue" evidence="1">
    <location>
        <position position="191"/>
    </location>
</feature>
<keyword evidence="2" id="KW-1185">Reference proteome</keyword>
<evidence type="ECO:0000313" key="2">
    <source>
        <dbReference type="Proteomes" id="UP000750334"/>
    </source>
</evidence>
<comment type="caution">
    <text evidence="1">The sequence shown here is derived from an EMBL/GenBank/DDBJ whole genome shotgun (WGS) entry which is preliminary data.</text>
</comment>
<reference evidence="1 2" key="1">
    <citation type="submission" date="2020-11" db="EMBL/GenBank/DDBJ databases">
        <title>Kefir isolates.</title>
        <authorList>
            <person name="Marcisauskas S."/>
            <person name="Kim Y."/>
            <person name="Blasche S."/>
        </authorList>
    </citation>
    <scope>NUCLEOTIDE SEQUENCE [LARGE SCALE GENOMIC DNA]</scope>
    <source>
        <strain evidence="1 2">OG2</strain>
    </source>
</reference>
<name>A0A9P6W0A2_MAUEX</name>
<organism evidence="1 2">
    <name type="scientific">Maudiozyma exigua</name>
    <name type="common">Yeast</name>
    <name type="synonym">Kazachstania exigua</name>
    <dbReference type="NCBI Taxonomy" id="34358"/>
    <lineage>
        <taxon>Eukaryota</taxon>
        <taxon>Fungi</taxon>
        <taxon>Dikarya</taxon>
        <taxon>Ascomycota</taxon>
        <taxon>Saccharomycotina</taxon>
        <taxon>Saccharomycetes</taxon>
        <taxon>Saccharomycetales</taxon>
        <taxon>Saccharomycetaceae</taxon>
        <taxon>Maudiozyma</taxon>
    </lineage>
</organism>
<dbReference type="EMBL" id="PUHR01000178">
    <property type="protein sequence ID" value="KAG0660323.1"/>
    <property type="molecule type" value="Genomic_DNA"/>
</dbReference>
<dbReference type="Proteomes" id="UP000750334">
    <property type="component" value="Unassembled WGS sequence"/>
</dbReference>